<dbReference type="CDD" id="cd01647">
    <property type="entry name" value="RT_LTR"/>
    <property type="match status" value="1"/>
</dbReference>
<dbReference type="FunFam" id="3.30.70.270:FF:000020">
    <property type="entry name" value="Transposon Tf2-6 polyprotein-like Protein"/>
    <property type="match status" value="1"/>
</dbReference>
<dbReference type="InterPro" id="IPR043502">
    <property type="entry name" value="DNA/RNA_pol_sf"/>
</dbReference>
<dbReference type="InterPro" id="IPR000477">
    <property type="entry name" value="RT_dom"/>
</dbReference>
<dbReference type="SUPFAM" id="SSF56672">
    <property type="entry name" value="DNA/RNA polymerases"/>
    <property type="match status" value="1"/>
</dbReference>
<dbReference type="Gene3D" id="3.10.10.10">
    <property type="entry name" value="HIV Type 1 Reverse Transcriptase, subunit A, domain 1"/>
    <property type="match status" value="1"/>
</dbReference>
<evidence type="ECO:0000313" key="5">
    <source>
        <dbReference type="Proteomes" id="UP000765509"/>
    </source>
</evidence>
<dbReference type="Gene3D" id="3.30.70.270">
    <property type="match status" value="2"/>
</dbReference>
<comment type="caution">
    <text evidence="4">The sequence shown here is derived from an EMBL/GenBank/DDBJ whole genome shotgun (WGS) entry which is preliminary data.</text>
</comment>
<evidence type="ECO:0000313" key="4">
    <source>
        <dbReference type="EMBL" id="MBW0496325.1"/>
    </source>
</evidence>
<name>A0A9Q3D848_9BASI</name>
<feature type="domain" description="Reverse transcriptase" evidence="2">
    <location>
        <begin position="22"/>
        <end position="176"/>
    </location>
</feature>
<sequence>MKIGHNERVEVNTHFLITWHDGNTRLCGDFRALNNYNKGDRYPIPRICHTIEKLAKAKYITKRDCMKGSHQNGVKPNSMKFLRFICHMGIYQYTRMPFGTKNAPAHFQRMMDTIFEEEILEDRMVVYIYEIIVYSETLEYHVQYIDRVLRHKVSGISLAIDQNKVAAVLQKPVPRKIKELKSFLGFSSYYRNHIKQFAHKTSSLCKLCSKDVVFEITKERRDAYERVKHELTNAPFLILPDFELPFKLYIDAVCSEGLGASLHQRQIVEGEPREGVMC</sequence>
<proteinExistence type="predicted"/>
<protein>
    <recommendedName>
        <fullName evidence="6">Reverse transcriptase domain-containing protein</fullName>
    </recommendedName>
</protein>
<evidence type="ECO:0000256" key="1">
    <source>
        <dbReference type="ARBA" id="ARBA00023268"/>
    </source>
</evidence>
<accession>A0A9Q3D848</accession>
<keyword evidence="1" id="KW-0511">Multifunctional enzyme</keyword>
<dbReference type="PANTHER" id="PTHR37984">
    <property type="entry name" value="PROTEIN CBG26694"/>
    <property type="match status" value="1"/>
</dbReference>
<dbReference type="Pfam" id="PF00078">
    <property type="entry name" value="RVT_1"/>
    <property type="match status" value="1"/>
</dbReference>
<organism evidence="4 5">
    <name type="scientific">Austropuccinia psidii MF-1</name>
    <dbReference type="NCBI Taxonomy" id="1389203"/>
    <lineage>
        <taxon>Eukaryota</taxon>
        <taxon>Fungi</taxon>
        <taxon>Dikarya</taxon>
        <taxon>Basidiomycota</taxon>
        <taxon>Pucciniomycotina</taxon>
        <taxon>Pucciniomycetes</taxon>
        <taxon>Pucciniales</taxon>
        <taxon>Sphaerophragmiaceae</taxon>
        <taxon>Austropuccinia</taxon>
    </lineage>
</organism>
<keyword evidence="5" id="KW-1185">Reference proteome</keyword>
<dbReference type="InterPro" id="IPR050951">
    <property type="entry name" value="Retrovirus_Pol_polyprotein"/>
</dbReference>
<evidence type="ECO:0000259" key="2">
    <source>
        <dbReference type="Pfam" id="PF00078"/>
    </source>
</evidence>
<dbReference type="AlphaFoldDB" id="A0A9Q3D848"/>
<dbReference type="Pfam" id="PF17919">
    <property type="entry name" value="RT_RNaseH_2"/>
    <property type="match status" value="1"/>
</dbReference>
<reference evidence="4" key="1">
    <citation type="submission" date="2021-03" db="EMBL/GenBank/DDBJ databases">
        <title>Draft genome sequence of rust myrtle Austropuccinia psidii MF-1, a brazilian biotype.</title>
        <authorList>
            <person name="Quecine M.C."/>
            <person name="Pachon D.M.R."/>
            <person name="Bonatelli M.L."/>
            <person name="Correr F.H."/>
            <person name="Franceschini L.M."/>
            <person name="Leite T.F."/>
            <person name="Margarido G.R.A."/>
            <person name="Almeida C.A."/>
            <person name="Ferrarezi J.A."/>
            <person name="Labate C.A."/>
        </authorList>
    </citation>
    <scope>NUCLEOTIDE SEQUENCE</scope>
    <source>
        <strain evidence="4">MF-1</strain>
    </source>
</reference>
<evidence type="ECO:0008006" key="6">
    <source>
        <dbReference type="Google" id="ProtNLM"/>
    </source>
</evidence>
<gene>
    <name evidence="4" type="ORF">O181_036040</name>
</gene>
<dbReference type="Proteomes" id="UP000765509">
    <property type="component" value="Unassembled WGS sequence"/>
</dbReference>
<dbReference type="EMBL" id="AVOT02013558">
    <property type="protein sequence ID" value="MBW0496325.1"/>
    <property type="molecule type" value="Genomic_DNA"/>
</dbReference>
<dbReference type="PANTHER" id="PTHR37984:SF5">
    <property type="entry name" value="PROTEIN NYNRIN-LIKE"/>
    <property type="match status" value="1"/>
</dbReference>
<dbReference type="InterPro" id="IPR043128">
    <property type="entry name" value="Rev_trsase/Diguanyl_cyclase"/>
</dbReference>
<dbReference type="InterPro" id="IPR041577">
    <property type="entry name" value="RT_RNaseH_2"/>
</dbReference>
<dbReference type="GO" id="GO:0003824">
    <property type="term" value="F:catalytic activity"/>
    <property type="evidence" value="ECO:0007669"/>
    <property type="project" value="UniProtKB-KW"/>
</dbReference>
<evidence type="ECO:0000259" key="3">
    <source>
        <dbReference type="Pfam" id="PF17919"/>
    </source>
</evidence>
<feature type="domain" description="Reverse transcriptase/retrotransposon-derived protein RNase H-like" evidence="3">
    <location>
        <begin position="217"/>
        <end position="266"/>
    </location>
</feature>